<dbReference type="EMBL" id="PVZG01000005">
    <property type="protein sequence ID" value="PRY29845.1"/>
    <property type="molecule type" value="Genomic_DNA"/>
</dbReference>
<proteinExistence type="predicted"/>
<dbReference type="AlphaFoldDB" id="A0A2T0S8U0"/>
<reference evidence="1 2" key="1">
    <citation type="submission" date="2018-03" db="EMBL/GenBank/DDBJ databases">
        <title>Genomic Encyclopedia of Archaeal and Bacterial Type Strains, Phase II (KMG-II): from individual species to whole genera.</title>
        <authorList>
            <person name="Goeker M."/>
        </authorList>
    </citation>
    <scope>NUCLEOTIDE SEQUENCE [LARGE SCALE GENOMIC DNA]</scope>
    <source>
        <strain evidence="1 2">DSM 45348</strain>
    </source>
</reference>
<comment type="caution">
    <text evidence="1">The sequence shown here is derived from an EMBL/GenBank/DDBJ whole genome shotgun (WGS) entry which is preliminary data.</text>
</comment>
<name>A0A2T0S8U0_9ACTN</name>
<evidence type="ECO:0000313" key="2">
    <source>
        <dbReference type="Proteomes" id="UP000239209"/>
    </source>
</evidence>
<dbReference type="Proteomes" id="UP000239209">
    <property type="component" value="Unassembled WGS sequence"/>
</dbReference>
<dbReference type="RefSeq" id="WP_106126550.1">
    <property type="nucleotide sequence ID" value="NZ_PVZG01000005.1"/>
</dbReference>
<evidence type="ECO:0008006" key="3">
    <source>
        <dbReference type="Google" id="ProtNLM"/>
    </source>
</evidence>
<sequence>MTSADPILYLDEATTGWLLARVDPVAVAARVLADPPADLVATSPPAGDGLVVVADPAARRVVCVISSRRFREVCVAGAVSALARSLAGPLPVVCVLGDGRREVSCVEHLLRSVPGIVQLVVCRSGPVPVSPEPDPRGGHGATVAVTGSVREALEGAELVLIIAPPRDALDPRWLARDAAVVDATGVVDLAPLGARLSHAVSAAELAVVATGLAAAAYRAALSHVVGVRLPR</sequence>
<protein>
    <recommendedName>
        <fullName evidence="3">Ornithine cyclodeaminase/mu-crystallin family protein</fullName>
    </recommendedName>
</protein>
<gene>
    <name evidence="1" type="ORF">CLV70_10513</name>
</gene>
<accession>A0A2T0S8U0</accession>
<evidence type="ECO:0000313" key="1">
    <source>
        <dbReference type="EMBL" id="PRY29845.1"/>
    </source>
</evidence>
<keyword evidence="2" id="KW-1185">Reference proteome</keyword>
<organism evidence="1 2">
    <name type="scientific">Pseudosporangium ferrugineum</name>
    <dbReference type="NCBI Taxonomy" id="439699"/>
    <lineage>
        <taxon>Bacteria</taxon>
        <taxon>Bacillati</taxon>
        <taxon>Actinomycetota</taxon>
        <taxon>Actinomycetes</taxon>
        <taxon>Micromonosporales</taxon>
        <taxon>Micromonosporaceae</taxon>
        <taxon>Pseudosporangium</taxon>
    </lineage>
</organism>